<dbReference type="Proteomes" id="UP000187134">
    <property type="component" value="Unassembled WGS sequence"/>
</dbReference>
<evidence type="ECO:0000313" key="1">
    <source>
        <dbReference type="EMBL" id="OMF12483.1"/>
    </source>
</evidence>
<dbReference type="EMBL" id="MRTJ01000007">
    <property type="protein sequence ID" value="OMF12483.1"/>
    <property type="molecule type" value="Genomic_DNA"/>
</dbReference>
<evidence type="ECO:0008006" key="3">
    <source>
        <dbReference type="Google" id="ProtNLM"/>
    </source>
</evidence>
<proteinExistence type="predicted"/>
<reference evidence="1 2" key="1">
    <citation type="submission" date="2016-11" db="EMBL/GenBank/DDBJ databases">
        <title>Paenibacillus species isolates.</title>
        <authorList>
            <person name="Beno S.M."/>
        </authorList>
    </citation>
    <scope>NUCLEOTIDE SEQUENCE [LARGE SCALE GENOMIC DNA]</scope>
    <source>
        <strain evidence="1 2">FSL H8-0246</strain>
    </source>
</reference>
<sequence length="121" mass="13594">MGMGPIQKRVGVFFLIALAIFILGGCQNMKESEKQALFEEAETKAVNYFKDKYELNVVITSKELLPEMALDSIAMEGHVVEQEEQEFTISYDYTDKKIKNFGMSPAIKAAIIAKGYDPFAK</sequence>
<evidence type="ECO:0000313" key="2">
    <source>
        <dbReference type="Proteomes" id="UP000187134"/>
    </source>
</evidence>
<gene>
    <name evidence="1" type="ORF">BK131_17785</name>
</gene>
<name>A0A1R1BRK8_PAEAM</name>
<accession>A0A1R1BRK8</accession>
<protein>
    <recommendedName>
        <fullName evidence="3">DUF1433 domain-containing protein</fullName>
    </recommendedName>
</protein>
<comment type="caution">
    <text evidence="1">The sequence shown here is derived from an EMBL/GenBank/DDBJ whole genome shotgun (WGS) entry which is preliminary data.</text>
</comment>
<organism evidence="1 2">
    <name type="scientific">Paenibacillus amylolyticus</name>
    <dbReference type="NCBI Taxonomy" id="1451"/>
    <lineage>
        <taxon>Bacteria</taxon>
        <taxon>Bacillati</taxon>
        <taxon>Bacillota</taxon>
        <taxon>Bacilli</taxon>
        <taxon>Bacillales</taxon>
        <taxon>Paenibacillaceae</taxon>
        <taxon>Paenibacillus</taxon>
    </lineage>
</organism>
<dbReference type="AlphaFoldDB" id="A0A1R1BRK8"/>